<dbReference type="PANTHER" id="PTHR23505">
    <property type="entry name" value="SPINSTER"/>
    <property type="match status" value="1"/>
</dbReference>
<feature type="transmembrane region" description="Helical" evidence="7">
    <location>
        <begin position="263"/>
        <end position="286"/>
    </location>
</feature>
<dbReference type="PROSITE" id="PS50850">
    <property type="entry name" value="MFS"/>
    <property type="match status" value="1"/>
</dbReference>
<feature type="transmembrane region" description="Helical" evidence="7">
    <location>
        <begin position="298"/>
        <end position="320"/>
    </location>
</feature>
<evidence type="ECO:0000256" key="4">
    <source>
        <dbReference type="ARBA" id="ARBA00022989"/>
    </source>
</evidence>
<evidence type="ECO:0000256" key="5">
    <source>
        <dbReference type="ARBA" id="ARBA00023136"/>
    </source>
</evidence>
<dbReference type="InterPro" id="IPR020846">
    <property type="entry name" value="MFS_dom"/>
</dbReference>
<keyword evidence="3 7" id="KW-0812">Transmembrane</keyword>
<evidence type="ECO:0000256" key="2">
    <source>
        <dbReference type="ARBA" id="ARBA00022448"/>
    </source>
</evidence>
<dbReference type="InterPro" id="IPR044770">
    <property type="entry name" value="MFS_spinster-like"/>
</dbReference>
<dbReference type="InterPro" id="IPR036259">
    <property type="entry name" value="MFS_trans_sf"/>
</dbReference>
<dbReference type="PANTHER" id="PTHR23505:SF79">
    <property type="entry name" value="PROTEIN SPINSTER"/>
    <property type="match status" value="1"/>
</dbReference>
<dbReference type="Proteomes" id="UP001569904">
    <property type="component" value="Unassembled WGS sequence"/>
</dbReference>
<dbReference type="EMBL" id="JAXCEH010000001">
    <property type="protein sequence ID" value="MFA1552479.1"/>
    <property type="molecule type" value="Genomic_DNA"/>
</dbReference>
<gene>
    <name evidence="9" type="ORF">SM436_02115</name>
</gene>
<feature type="domain" description="Major facilitator superfamily (MFS) profile" evidence="8">
    <location>
        <begin position="35"/>
        <end position="447"/>
    </location>
</feature>
<feature type="transmembrane region" description="Helical" evidence="7">
    <location>
        <begin position="332"/>
        <end position="353"/>
    </location>
</feature>
<evidence type="ECO:0000313" key="10">
    <source>
        <dbReference type="Proteomes" id="UP001569904"/>
    </source>
</evidence>
<proteinExistence type="predicted"/>
<keyword evidence="10" id="KW-1185">Reference proteome</keyword>
<keyword evidence="5 7" id="KW-0472">Membrane</keyword>
<organism evidence="9 10">
    <name type="scientific">Actinomadura chokoriensis</name>
    <dbReference type="NCBI Taxonomy" id="454156"/>
    <lineage>
        <taxon>Bacteria</taxon>
        <taxon>Bacillati</taxon>
        <taxon>Actinomycetota</taxon>
        <taxon>Actinomycetes</taxon>
        <taxon>Streptosporangiales</taxon>
        <taxon>Thermomonosporaceae</taxon>
        <taxon>Actinomadura</taxon>
    </lineage>
</organism>
<evidence type="ECO:0000256" key="3">
    <source>
        <dbReference type="ARBA" id="ARBA00022692"/>
    </source>
</evidence>
<feature type="transmembrane region" description="Helical" evidence="7">
    <location>
        <begin position="122"/>
        <end position="139"/>
    </location>
</feature>
<sequence>MSAARPTPATRIAAFPGRPPVPFDPARAAPFGWWPAICIALVALIDRVEANLMAGALPRIQEEFGFSDTAGGAIATAAAVAGVVLLLPAGRLADRTRRTWTIAAVVAVWSLLTVGSGLAQSYATLFAVRVFLGGAGLLYNPSGSSLIADYFPGSGRARAFGLERFAYYSGLPLGIMVGGALAQAFGWRTMFFLVAVPGVVIALLCLTVREPVRGLGDRIEAMRSGLPGAEPSGAVAPGGPAQTAPEPLAAQLRSLLAIRTLRSVVLGLTILFFGLGGLFFWMPSYYQRAYDLAEGPAAAIAGGVGLAGMVIGTLLGSRYGDRRHGRSPGWRVHFGAIGLAVGTTGLGGAVMIPVLPAQIAFYCLANVGFSIAIPTLTAASADIVSADRRGLGFAVLQFLITLGGAAGPLLVGAASDLTGSLRGAFTVLLLPLLAGTLVTFGGRRHYDADAARALTPSGRAEGPHPHDPAEGTPKR</sequence>
<comment type="subcellular location">
    <subcellularLocation>
        <location evidence="1">Cell membrane</location>
        <topology evidence="1">Multi-pass membrane protein</topology>
    </subcellularLocation>
</comment>
<feature type="transmembrane region" description="Helical" evidence="7">
    <location>
        <begin position="165"/>
        <end position="185"/>
    </location>
</feature>
<keyword evidence="2" id="KW-0813">Transport</keyword>
<feature type="transmembrane region" description="Helical" evidence="7">
    <location>
        <begin position="391"/>
        <end position="411"/>
    </location>
</feature>
<evidence type="ECO:0000256" key="7">
    <source>
        <dbReference type="SAM" id="Phobius"/>
    </source>
</evidence>
<keyword evidence="4 7" id="KW-1133">Transmembrane helix</keyword>
<feature type="transmembrane region" description="Helical" evidence="7">
    <location>
        <begin position="359"/>
        <end position="379"/>
    </location>
</feature>
<comment type="caution">
    <text evidence="9">The sequence shown here is derived from an EMBL/GenBank/DDBJ whole genome shotgun (WGS) entry which is preliminary data.</text>
</comment>
<accession>A0ABV4QPG4</accession>
<feature type="transmembrane region" description="Helical" evidence="7">
    <location>
        <begin position="28"/>
        <end position="45"/>
    </location>
</feature>
<evidence type="ECO:0000256" key="1">
    <source>
        <dbReference type="ARBA" id="ARBA00004651"/>
    </source>
</evidence>
<feature type="compositionally biased region" description="Basic and acidic residues" evidence="6">
    <location>
        <begin position="461"/>
        <end position="475"/>
    </location>
</feature>
<reference evidence="9 10" key="1">
    <citation type="submission" date="2023-11" db="EMBL/GenBank/DDBJ databases">
        <title>Actinomadura monticuli sp. nov., isolated from volcanic ash.</title>
        <authorList>
            <person name="Lee S.D."/>
            <person name="Yang H."/>
            <person name="Kim I.S."/>
        </authorList>
    </citation>
    <scope>NUCLEOTIDE SEQUENCE [LARGE SCALE GENOMIC DNA]</scope>
    <source>
        <strain evidence="9 10">DSM 45346</strain>
    </source>
</reference>
<evidence type="ECO:0000259" key="8">
    <source>
        <dbReference type="PROSITE" id="PS50850"/>
    </source>
</evidence>
<feature type="transmembrane region" description="Helical" evidence="7">
    <location>
        <begin position="423"/>
        <end position="442"/>
    </location>
</feature>
<evidence type="ECO:0000256" key="6">
    <source>
        <dbReference type="SAM" id="MobiDB-lite"/>
    </source>
</evidence>
<feature type="region of interest" description="Disordered" evidence="6">
    <location>
        <begin position="455"/>
        <end position="475"/>
    </location>
</feature>
<evidence type="ECO:0000313" key="9">
    <source>
        <dbReference type="EMBL" id="MFA1552479.1"/>
    </source>
</evidence>
<feature type="transmembrane region" description="Helical" evidence="7">
    <location>
        <begin position="65"/>
        <end position="87"/>
    </location>
</feature>
<dbReference type="RefSeq" id="WP_371938752.1">
    <property type="nucleotide sequence ID" value="NZ_JAXCEH010000001.1"/>
</dbReference>
<dbReference type="Gene3D" id="1.20.1250.20">
    <property type="entry name" value="MFS general substrate transporter like domains"/>
    <property type="match status" value="1"/>
</dbReference>
<dbReference type="Pfam" id="PF07690">
    <property type="entry name" value="MFS_1"/>
    <property type="match status" value="1"/>
</dbReference>
<feature type="transmembrane region" description="Helical" evidence="7">
    <location>
        <begin position="99"/>
        <end position="116"/>
    </location>
</feature>
<feature type="transmembrane region" description="Helical" evidence="7">
    <location>
        <begin position="191"/>
        <end position="208"/>
    </location>
</feature>
<name>A0ABV4QPG4_9ACTN</name>
<dbReference type="InterPro" id="IPR011701">
    <property type="entry name" value="MFS"/>
</dbReference>
<dbReference type="SUPFAM" id="SSF103473">
    <property type="entry name" value="MFS general substrate transporter"/>
    <property type="match status" value="1"/>
</dbReference>
<protein>
    <submittedName>
        <fullName evidence="9">MFS transporter</fullName>
    </submittedName>
</protein>